<feature type="compositionally biased region" description="Low complexity" evidence="2">
    <location>
        <begin position="628"/>
        <end position="638"/>
    </location>
</feature>
<evidence type="ECO:0000256" key="2">
    <source>
        <dbReference type="SAM" id="MobiDB-lite"/>
    </source>
</evidence>
<feature type="region of interest" description="Disordered" evidence="2">
    <location>
        <begin position="498"/>
        <end position="518"/>
    </location>
</feature>
<feature type="compositionally biased region" description="Polar residues" evidence="2">
    <location>
        <begin position="684"/>
        <end position="693"/>
    </location>
</feature>
<accession>A0ABM3V5U6</accession>
<proteinExistence type="predicted"/>
<dbReference type="Proteomes" id="UP001652621">
    <property type="component" value="Unplaced"/>
</dbReference>
<feature type="compositionally biased region" description="Polar residues" evidence="2">
    <location>
        <begin position="398"/>
        <end position="407"/>
    </location>
</feature>
<feature type="compositionally biased region" description="Basic and acidic residues" evidence="2">
    <location>
        <begin position="322"/>
        <end position="339"/>
    </location>
</feature>
<feature type="compositionally biased region" description="Basic and acidic residues" evidence="2">
    <location>
        <begin position="379"/>
        <end position="397"/>
    </location>
</feature>
<evidence type="ECO:0000313" key="3">
    <source>
        <dbReference type="Proteomes" id="UP001652621"/>
    </source>
</evidence>
<keyword evidence="3" id="KW-1185">Reference proteome</keyword>
<dbReference type="RefSeq" id="XP_058981145.1">
    <property type="nucleotide sequence ID" value="XM_059125162.1"/>
</dbReference>
<evidence type="ECO:0000313" key="4">
    <source>
        <dbReference type="RefSeq" id="XP_058981145.1"/>
    </source>
</evidence>
<gene>
    <name evidence="4" type="primary">LOC131803676</name>
</gene>
<protein>
    <submittedName>
        <fullName evidence="4">Dentin sialophosphoprotein</fullName>
    </submittedName>
</protein>
<organism evidence="3 4">
    <name type="scientific">Musca domestica</name>
    <name type="common">House fly</name>
    <dbReference type="NCBI Taxonomy" id="7370"/>
    <lineage>
        <taxon>Eukaryota</taxon>
        <taxon>Metazoa</taxon>
        <taxon>Ecdysozoa</taxon>
        <taxon>Arthropoda</taxon>
        <taxon>Hexapoda</taxon>
        <taxon>Insecta</taxon>
        <taxon>Pterygota</taxon>
        <taxon>Neoptera</taxon>
        <taxon>Endopterygota</taxon>
        <taxon>Diptera</taxon>
        <taxon>Brachycera</taxon>
        <taxon>Muscomorpha</taxon>
        <taxon>Muscoidea</taxon>
        <taxon>Muscidae</taxon>
        <taxon>Musca</taxon>
    </lineage>
</organism>
<feature type="coiled-coil region" evidence="1">
    <location>
        <begin position="7"/>
        <end position="98"/>
    </location>
</feature>
<feature type="compositionally biased region" description="Polar residues" evidence="2">
    <location>
        <begin position="639"/>
        <end position="675"/>
    </location>
</feature>
<feature type="region of interest" description="Disordered" evidence="2">
    <location>
        <begin position="369"/>
        <end position="454"/>
    </location>
</feature>
<keyword evidence="1" id="KW-0175">Coiled coil</keyword>
<feature type="compositionally biased region" description="Low complexity" evidence="2">
    <location>
        <begin position="696"/>
        <end position="710"/>
    </location>
</feature>
<feature type="region of interest" description="Disordered" evidence="2">
    <location>
        <begin position="548"/>
        <end position="774"/>
    </location>
</feature>
<sequence>MFPQSELENYKLQVELLQEKLQRSEISRQQLEHKLDKILQKRDEHDKIVRAKSKQKYQQFLEEQQRRNERNKQLVEMLERIEQQTAAMNARSERLKMMKLQYEMYFAKLVHSQTRRCLQTSVMAMTTPQMMAAASTTSIPASVIGGVSAQPMTMTNIHTPVADGRYPGGYPPKVYEEPTFMPNNYQRYEMDATFDQRRKDNSSDSPLMGMSNSDITFNSSFRSSDSADVQKVDIPRPYLAQERRTEVNMKMDNGTRGNFNFPNTRGYELKSHPSEILENSNKVQELDMSITTTTPSSISDANNYDVVISKQNMVPHTGDTFKGFENKNGTIKDNEEPNQRPRNIIPTQNPLELKSEIVVDKKDKEQIQGIATKPAVVEDSQRENTELPNIEKQDKPETMNTEQQKSSVEIPDEIPEKSSVEISQQRQSEEETQAKEQTPIIEDKTPTTSAPSMSIENIENAIYGELVNSSEGTEKIPPADMATVPSTLLENLVTEAAAASEEVNKPEIQQPSDNGEKYNVEIPYDREKLMQEIPMPPETYEYVTADTVADDDNNVTTTEEYAGYDSNANITDDGQQEQQEYDYSNYDPSQYSYPGYIYDETTGEYKPDPNASAEQYAQDQQYAEDYDQQYQQQEAYDYNQTYDQQEIQESDATQDTAATYENYDTTQQVEPTSAVTEEPVQEGGQETQQNQDATETELTTKPQTTTTKPTSILATGDKKDGQKNKKRVNFVDSSETDESSVDKAKTVPAAAKPSGGNESDFDFSSSSDIAPEAK</sequence>
<dbReference type="GeneID" id="131803676"/>
<feature type="region of interest" description="Disordered" evidence="2">
    <location>
        <begin position="320"/>
        <end position="349"/>
    </location>
</feature>
<name>A0ABM3V5U6_MUSDO</name>
<reference evidence="4" key="1">
    <citation type="submission" date="2025-08" db="UniProtKB">
        <authorList>
            <consortium name="RefSeq"/>
        </authorList>
    </citation>
    <scope>IDENTIFICATION</scope>
    <source>
        <strain evidence="4">Aabys</strain>
        <tissue evidence="4">Whole body</tissue>
    </source>
</reference>
<evidence type="ECO:0000256" key="1">
    <source>
        <dbReference type="SAM" id="Coils"/>
    </source>
</evidence>